<accession>A0A2S3R0K3</accession>
<evidence type="ECO:0000256" key="4">
    <source>
        <dbReference type="PROSITE-ProRule" id="PRU00339"/>
    </source>
</evidence>
<organism evidence="7 8">
    <name type="scientific">Vibrio vulnificus</name>
    <dbReference type="NCBI Taxonomy" id="672"/>
    <lineage>
        <taxon>Bacteria</taxon>
        <taxon>Pseudomonadati</taxon>
        <taxon>Pseudomonadota</taxon>
        <taxon>Gammaproteobacteria</taxon>
        <taxon>Vibrionales</taxon>
        <taxon>Vibrionaceae</taxon>
        <taxon>Vibrio</taxon>
    </lineage>
</organism>
<evidence type="ECO:0000256" key="3">
    <source>
        <dbReference type="ARBA" id="ARBA00022803"/>
    </source>
</evidence>
<dbReference type="AlphaFoldDB" id="A0A2S3R0K3"/>
<keyword evidence="3 4" id="KW-0802">TPR repeat</keyword>
<dbReference type="InterPro" id="IPR011990">
    <property type="entry name" value="TPR-like_helical_dom_sf"/>
</dbReference>
<dbReference type="InterPro" id="IPR051263">
    <property type="entry name" value="C-type_cytochrome_biogenesis"/>
</dbReference>
<keyword evidence="5" id="KW-1133">Transmembrane helix</keyword>
<dbReference type="Pfam" id="PF23914">
    <property type="entry name" value="TPR_CcmH_CycH"/>
    <property type="match status" value="1"/>
</dbReference>
<protein>
    <recommendedName>
        <fullName evidence="6">Cytochrome c-type biogenesis protein H TPR domain-containing protein</fullName>
    </recommendedName>
</protein>
<evidence type="ECO:0000259" key="6">
    <source>
        <dbReference type="Pfam" id="PF23914"/>
    </source>
</evidence>
<keyword evidence="2" id="KW-0201">Cytochrome c-type biogenesis</keyword>
<evidence type="ECO:0000313" key="8">
    <source>
        <dbReference type="Proteomes" id="UP000237466"/>
    </source>
</evidence>
<feature type="repeat" description="TPR" evidence="4">
    <location>
        <begin position="86"/>
        <end position="119"/>
    </location>
</feature>
<proteinExistence type="predicted"/>
<comment type="caution">
    <text evidence="7">The sequence shown here is derived from an EMBL/GenBank/DDBJ whole genome shotgun (WGS) entry which is preliminary data.</text>
</comment>
<dbReference type="GO" id="GO:0017004">
    <property type="term" value="P:cytochrome complex assembly"/>
    <property type="evidence" value="ECO:0007669"/>
    <property type="project" value="UniProtKB-KW"/>
</dbReference>
<dbReference type="InterPro" id="IPR056413">
    <property type="entry name" value="TPR_CcmH_CycH"/>
</dbReference>
<feature type="transmembrane region" description="Helical" evidence="5">
    <location>
        <begin position="6"/>
        <end position="24"/>
    </location>
</feature>
<name>A0A2S3R0K3_VIBVL</name>
<keyword evidence="5" id="KW-0812">Transmembrane</keyword>
<evidence type="ECO:0000256" key="2">
    <source>
        <dbReference type="ARBA" id="ARBA00022748"/>
    </source>
</evidence>
<feature type="transmembrane region" description="Helical" evidence="5">
    <location>
        <begin position="31"/>
        <end position="49"/>
    </location>
</feature>
<dbReference type="Gene3D" id="1.25.40.10">
    <property type="entry name" value="Tetratricopeptide repeat domain"/>
    <property type="match status" value="1"/>
</dbReference>
<feature type="domain" description="Cytochrome c-type biogenesis protein H TPR" evidence="6">
    <location>
        <begin position="63"/>
        <end position="187"/>
    </location>
</feature>
<dbReference type="InterPro" id="IPR019734">
    <property type="entry name" value="TPR_rpt"/>
</dbReference>
<dbReference type="SUPFAM" id="SSF48452">
    <property type="entry name" value="TPR-like"/>
    <property type="match status" value="1"/>
</dbReference>
<dbReference type="PANTHER" id="PTHR47870:SF1">
    <property type="entry name" value="CYTOCHROME C-TYPE BIOGENESIS PROTEIN CCMH"/>
    <property type="match status" value="1"/>
</dbReference>
<dbReference type="Proteomes" id="UP000237466">
    <property type="component" value="Unassembled WGS sequence"/>
</dbReference>
<dbReference type="PANTHER" id="PTHR47870">
    <property type="entry name" value="CYTOCHROME C-TYPE BIOGENESIS PROTEIN CCMH"/>
    <property type="match status" value="1"/>
</dbReference>
<dbReference type="RefSeq" id="WP_061058378.1">
    <property type="nucleotide sequence ID" value="NZ_CP014049.2"/>
</dbReference>
<gene>
    <name evidence="7" type="ORF">CRN52_16015</name>
</gene>
<evidence type="ECO:0000256" key="5">
    <source>
        <dbReference type="SAM" id="Phobius"/>
    </source>
</evidence>
<keyword evidence="1" id="KW-0677">Repeat</keyword>
<dbReference type="PROSITE" id="PS50005">
    <property type="entry name" value="TPR"/>
    <property type="match status" value="1"/>
</dbReference>
<sequence length="213" mass="24105">MDSWLIIATIMMLFFLISIWMAAAKWAAKQWYLLSLLTMIGAVITYGVLQSPRPEPKPENAMFKSMKAEDLMAQLQVQLKENPNDAGLWFQLGQGYLLNKELDAALICFDYAIQLTEQPSSTQLAAKATALYYLGSQQMSGEVSLLLEQALQLEPYNEAALSLLANDHFISFRFQQAIDTWTYLLDSNDPKLDRESVIRSIHQAKALMQTSTR</sequence>
<evidence type="ECO:0000313" key="7">
    <source>
        <dbReference type="EMBL" id="POB46025.1"/>
    </source>
</evidence>
<dbReference type="EMBL" id="PDGH01000112">
    <property type="protein sequence ID" value="POB46025.1"/>
    <property type="molecule type" value="Genomic_DNA"/>
</dbReference>
<evidence type="ECO:0000256" key="1">
    <source>
        <dbReference type="ARBA" id="ARBA00022737"/>
    </source>
</evidence>
<reference evidence="7 8" key="1">
    <citation type="journal article" date="2018" name="Front. Microbiol.">
        <title>Phylogeny of Vibrio vulnificus from the Analysis of the Core-Genome: Implications for Intra-Species Taxonomy.</title>
        <authorList>
            <person name="Roig F.J."/>
            <person name="Gonzalez-Candelas F."/>
            <person name="Sanjuan E."/>
            <person name="Fouz B."/>
            <person name="Feil E.J."/>
            <person name="Llorens C."/>
            <person name="Baker-Austin C."/>
            <person name="Oliver J.D."/>
            <person name="Danin-Poleg Y."/>
            <person name="Gibas C.J."/>
            <person name="Kashi Y."/>
            <person name="Gulig P.A."/>
            <person name="Morrison S.S."/>
            <person name="Amaro C."/>
        </authorList>
    </citation>
    <scope>NUCLEOTIDE SEQUENCE [LARGE SCALE GENOMIC DNA]</scope>
    <source>
        <strain evidence="7 8">CECT4608</strain>
    </source>
</reference>
<keyword evidence="5" id="KW-0472">Membrane</keyword>